<feature type="region of interest" description="Disordered" evidence="1">
    <location>
        <begin position="1"/>
        <end position="57"/>
    </location>
</feature>
<comment type="caution">
    <text evidence="2">The sequence shown here is derived from an EMBL/GenBank/DDBJ whole genome shotgun (WGS) entry which is preliminary data.</text>
</comment>
<gene>
    <name evidence="2" type="ORF">PMIN01_08730</name>
</gene>
<evidence type="ECO:0000313" key="2">
    <source>
        <dbReference type="EMBL" id="KAF9733048.1"/>
    </source>
</evidence>
<dbReference type="AlphaFoldDB" id="A0A9P6GDF0"/>
<name>A0A9P6GDF0_9PLEO</name>
<dbReference type="Proteomes" id="UP000756921">
    <property type="component" value="Unassembled WGS sequence"/>
</dbReference>
<keyword evidence="3" id="KW-1185">Reference proteome</keyword>
<organism evidence="2 3">
    <name type="scientific">Paraphaeosphaeria minitans</name>
    <dbReference type="NCBI Taxonomy" id="565426"/>
    <lineage>
        <taxon>Eukaryota</taxon>
        <taxon>Fungi</taxon>
        <taxon>Dikarya</taxon>
        <taxon>Ascomycota</taxon>
        <taxon>Pezizomycotina</taxon>
        <taxon>Dothideomycetes</taxon>
        <taxon>Pleosporomycetidae</taxon>
        <taxon>Pleosporales</taxon>
        <taxon>Massarineae</taxon>
        <taxon>Didymosphaeriaceae</taxon>
        <taxon>Paraphaeosphaeria</taxon>
    </lineage>
</organism>
<sequence>MLNIPTTSTYRREMSDRTRRGSRRRAIVDSPESASDAGGYESTSDKEHGFPGGMGYGGFSDAAREGYYAGYYWEYSSEVTESSDTSSNEDSDSPES</sequence>
<evidence type="ECO:0000256" key="1">
    <source>
        <dbReference type="SAM" id="MobiDB-lite"/>
    </source>
</evidence>
<protein>
    <submittedName>
        <fullName evidence="2">Uncharacterized protein</fullName>
    </submittedName>
</protein>
<accession>A0A9P6GDF0</accession>
<feature type="compositionally biased region" description="Basic and acidic residues" evidence="1">
    <location>
        <begin position="10"/>
        <end position="19"/>
    </location>
</feature>
<proteinExistence type="predicted"/>
<reference evidence="2" key="1">
    <citation type="journal article" date="2020" name="Mol. Plant Microbe Interact.">
        <title>Genome Sequence of the Biocontrol Agent Coniothyrium minitans strain Conio (IMI 134523).</title>
        <authorList>
            <person name="Patel D."/>
            <person name="Shittu T.A."/>
            <person name="Baroncelli R."/>
            <person name="Muthumeenakshi S."/>
            <person name="Osborne T.H."/>
            <person name="Janganan T.K."/>
            <person name="Sreenivasaprasad S."/>
        </authorList>
    </citation>
    <scope>NUCLEOTIDE SEQUENCE</scope>
    <source>
        <strain evidence="2">Conio</strain>
    </source>
</reference>
<evidence type="ECO:0000313" key="3">
    <source>
        <dbReference type="Proteomes" id="UP000756921"/>
    </source>
</evidence>
<dbReference type="EMBL" id="WJXW01000009">
    <property type="protein sequence ID" value="KAF9733048.1"/>
    <property type="molecule type" value="Genomic_DNA"/>
</dbReference>